<dbReference type="PRINTS" id="PR00295">
    <property type="entry name" value="STEFINA"/>
</dbReference>
<evidence type="ECO:0000256" key="5">
    <source>
        <dbReference type="ARBA" id="ARBA00022704"/>
    </source>
</evidence>
<dbReference type="PANTHER" id="PTHR11414:SF21">
    <property type="entry name" value="CYSTATIN 14A, TANDEM DUPLICATE 1-RELATED"/>
    <property type="match status" value="1"/>
</dbReference>
<organism evidence="7 8">
    <name type="scientific">Dictyostelium firmibasis</name>
    <dbReference type="NCBI Taxonomy" id="79012"/>
    <lineage>
        <taxon>Eukaryota</taxon>
        <taxon>Amoebozoa</taxon>
        <taxon>Evosea</taxon>
        <taxon>Eumycetozoa</taxon>
        <taxon>Dictyostelia</taxon>
        <taxon>Dictyosteliales</taxon>
        <taxon>Dictyosteliaceae</taxon>
        <taxon>Dictyostelium</taxon>
    </lineage>
</organism>
<dbReference type="GO" id="GO:0004869">
    <property type="term" value="F:cysteine-type endopeptidase inhibitor activity"/>
    <property type="evidence" value="ECO:0007669"/>
    <property type="project" value="UniProtKB-KW"/>
</dbReference>
<dbReference type="SUPFAM" id="SSF54403">
    <property type="entry name" value="Cystatin/monellin"/>
    <property type="match status" value="1"/>
</dbReference>
<dbReference type="InterPro" id="IPR046350">
    <property type="entry name" value="Cystatin_sf"/>
</dbReference>
<evidence type="ECO:0000259" key="6">
    <source>
        <dbReference type="Pfam" id="PF00031"/>
    </source>
</evidence>
<evidence type="ECO:0000313" key="7">
    <source>
        <dbReference type="EMBL" id="KAK5584011.1"/>
    </source>
</evidence>
<dbReference type="EMBL" id="JAVFKY010000001">
    <property type="protein sequence ID" value="KAK5584011.1"/>
    <property type="molecule type" value="Genomic_DNA"/>
</dbReference>
<comment type="similarity">
    <text evidence="2">Belongs to the cystatin family.</text>
</comment>
<dbReference type="InterPro" id="IPR000010">
    <property type="entry name" value="Cystatin_dom"/>
</dbReference>
<dbReference type="AlphaFoldDB" id="A0AAN7YYC3"/>
<dbReference type="GO" id="GO:0005829">
    <property type="term" value="C:cytosol"/>
    <property type="evidence" value="ECO:0007669"/>
    <property type="project" value="TreeGrafter"/>
</dbReference>
<dbReference type="Gene3D" id="3.10.450.10">
    <property type="match status" value="1"/>
</dbReference>
<sequence>MTKVGGIGATHQADKTVEDIVNSVKLSIQTKLGTNISHLKAISYKTQLVNGTNYFVKVRTENGFAHLRIYKPFSGSASLVSVQDGKTKDDDISYF</sequence>
<reference evidence="7 8" key="1">
    <citation type="submission" date="2023-11" db="EMBL/GenBank/DDBJ databases">
        <title>Dfirmibasis_genome.</title>
        <authorList>
            <person name="Edelbroek B."/>
            <person name="Kjellin J."/>
            <person name="Jerlstrom-Hultqvist J."/>
            <person name="Soderbom F."/>
        </authorList>
    </citation>
    <scope>NUCLEOTIDE SEQUENCE [LARGE SCALE GENOMIC DNA]</scope>
    <source>
        <strain evidence="7 8">TNS-C-14</strain>
    </source>
</reference>
<proteinExistence type="inferred from homology"/>
<keyword evidence="4" id="KW-0646">Protease inhibitor</keyword>
<dbReference type="InterPro" id="IPR001713">
    <property type="entry name" value="Prot_inh_stefin"/>
</dbReference>
<dbReference type="FunFam" id="3.10.450.10:FF:000001">
    <property type="entry name" value="Cystatin-A"/>
    <property type="match status" value="1"/>
</dbReference>
<evidence type="ECO:0000256" key="4">
    <source>
        <dbReference type="ARBA" id="ARBA00022690"/>
    </source>
</evidence>
<comment type="caution">
    <text evidence="7">The sequence shown here is derived from an EMBL/GenBank/DDBJ whole genome shotgun (WGS) entry which is preliminary data.</text>
</comment>
<keyword evidence="8" id="KW-1185">Reference proteome</keyword>
<comment type="subcellular location">
    <subcellularLocation>
        <location evidence="1">Cytoplasm</location>
    </subcellularLocation>
</comment>
<keyword evidence="5" id="KW-0789">Thiol protease inhibitor</keyword>
<evidence type="ECO:0000313" key="8">
    <source>
        <dbReference type="Proteomes" id="UP001344447"/>
    </source>
</evidence>
<accession>A0AAN7YYC3</accession>
<evidence type="ECO:0000256" key="1">
    <source>
        <dbReference type="ARBA" id="ARBA00004496"/>
    </source>
</evidence>
<evidence type="ECO:0000256" key="2">
    <source>
        <dbReference type="ARBA" id="ARBA00009403"/>
    </source>
</evidence>
<feature type="domain" description="Cystatin" evidence="6">
    <location>
        <begin position="5"/>
        <end position="71"/>
    </location>
</feature>
<dbReference type="Pfam" id="PF00031">
    <property type="entry name" value="Cystatin"/>
    <property type="match status" value="1"/>
</dbReference>
<dbReference type="Proteomes" id="UP001344447">
    <property type="component" value="Unassembled WGS sequence"/>
</dbReference>
<keyword evidence="3" id="KW-0963">Cytoplasm</keyword>
<gene>
    <name evidence="7" type="ORF">RB653_005618</name>
</gene>
<evidence type="ECO:0000256" key="3">
    <source>
        <dbReference type="ARBA" id="ARBA00022490"/>
    </source>
</evidence>
<dbReference type="PANTHER" id="PTHR11414">
    <property type="entry name" value="CYSTATIN FAMILY MEMBER"/>
    <property type="match status" value="1"/>
</dbReference>
<name>A0AAN7YYC3_9MYCE</name>
<protein>
    <recommendedName>
        <fullName evidence="6">Cystatin domain-containing protein</fullName>
    </recommendedName>
</protein>